<dbReference type="SUPFAM" id="SSF54631">
    <property type="entry name" value="CBS-domain pair"/>
    <property type="match status" value="1"/>
</dbReference>
<keyword evidence="9" id="KW-0479">Metal-binding</keyword>
<feature type="transmembrane region" description="Helical" evidence="9">
    <location>
        <begin position="390"/>
        <end position="416"/>
    </location>
</feature>
<feature type="transmembrane region" description="Helical" evidence="9">
    <location>
        <begin position="289"/>
        <end position="307"/>
    </location>
</feature>
<evidence type="ECO:0000256" key="9">
    <source>
        <dbReference type="RuleBase" id="RU362011"/>
    </source>
</evidence>
<keyword evidence="8" id="KW-0129">CBS domain</keyword>
<evidence type="ECO:0000259" key="10">
    <source>
        <dbReference type="PROSITE" id="PS51371"/>
    </source>
</evidence>
<keyword evidence="7 9" id="KW-0472">Membrane</keyword>
<dbReference type="PANTHER" id="PTHR43773">
    <property type="entry name" value="MAGNESIUM TRANSPORTER MGTE"/>
    <property type="match status" value="1"/>
</dbReference>
<name>A0A6S6TBV9_9GAMM</name>
<dbReference type="InterPro" id="IPR000644">
    <property type="entry name" value="CBS_dom"/>
</dbReference>
<feature type="transmembrane region" description="Helical" evidence="9">
    <location>
        <begin position="313"/>
        <end position="342"/>
    </location>
</feature>
<feature type="transmembrane region" description="Helical" evidence="9">
    <location>
        <begin position="428"/>
        <end position="454"/>
    </location>
</feature>
<comment type="subunit">
    <text evidence="9">Homodimer.</text>
</comment>
<evidence type="ECO:0000256" key="3">
    <source>
        <dbReference type="ARBA" id="ARBA00022448"/>
    </source>
</evidence>
<organism evidence="11">
    <name type="scientific">uncultured Thiotrichaceae bacterium</name>
    <dbReference type="NCBI Taxonomy" id="298394"/>
    <lineage>
        <taxon>Bacteria</taxon>
        <taxon>Pseudomonadati</taxon>
        <taxon>Pseudomonadota</taxon>
        <taxon>Gammaproteobacteria</taxon>
        <taxon>Thiotrichales</taxon>
        <taxon>Thiotrichaceae</taxon>
        <taxon>environmental samples</taxon>
    </lineage>
</organism>
<dbReference type="InterPro" id="IPR046342">
    <property type="entry name" value="CBS_dom_sf"/>
</dbReference>
<evidence type="ECO:0000256" key="7">
    <source>
        <dbReference type="ARBA" id="ARBA00023136"/>
    </source>
</evidence>
<keyword evidence="4 9" id="KW-0812">Transmembrane</keyword>
<reference evidence="11" key="1">
    <citation type="submission" date="2020-01" db="EMBL/GenBank/DDBJ databases">
        <authorList>
            <person name="Meier V. D."/>
            <person name="Meier V D."/>
        </authorList>
    </citation>
    <scope>NUCLEOTIDE SEQUENCE</scope>
    <source>
        <strain evidence="11">HLG_WM_MAG_07</strain>
    </source>
</reference>
<feature type="domain" description="CBS" evidence="10">
    <location>
        <begin position="142"/>
        <end position="205"/>
    </location>
</feature>
<dbReference type="SMART" id="SM00116">
    <property type="entry name" value="CBS"/>
    <property type="match status" value="2"/>
</dbReference>
<evidence type="ECO:0000256" key="1">
    <source>
        <dbReference type="ARBA" id="ARBA00004141"/>
    </source>
</evidence>
<evidence type="ECO:0000313" key="11">
    <source>
        <dbReference type="EMBL" id="CAA6813856.1"/>
    </source>
</evidence>
<dbReference type="Gene3D" id="1.25.60.10">
    <property type="entry name" value="MgtE N-terminal domain-like"/>
    <property type="match status" value="1"/>
</dbReference>
<evidence type="ECO:0000256" key="2">
    <source>
        <dbReference type="ARBA" id="ARBA00009749"/>
    </source>
</evidence>
<dbReference type="EMBL" id="CACVAY010000063">
    <property type="protein sequence ID" value="CAA6813856.1"/>
    <property type="molecule type" value="Genomic_DNA"/>
</dbReference>
<dbReference type="Gene3D" id="3.10.580.10">
    <property type="entry name" value="CBS-domain"/>
    <property type="match status" value="1"/>
</dbReference>
<comment type="subcellular location">
    <subcellularLocation>
        <location evidence="9">Cell membrane</location>
        <topology evidence="9">Multi-pass membrane protein</topology>
    </subcellularLocation>
    <subcellularLocation>
        <location evidence="1">Membrane</location>
        <topology evidence="1">Multi-pass membrane protein</topology>
    </subcellularLocation>
</comment>
<protein>
    <recommendedName>
        <fullName evidence="9">Magnesium transporter MgtE</fullName>
    </recommendedName>
</protein>
<dbReference type="GO" id="GO:0005886">
    <property type="term" value="C:plasma membrane"/>
    <property type="evidence" value="ECO:0007669"/>
    <property type="project" value="UniProtKB-SubCell"/>
</dbReference>
<dbReference type="Pfam" id="PF00571">
    <property type="entry name" value="CBS"/>
    <property type="match status" value="2"/>
</dbReference>
<dbReference type="InterPro" id="IPR006669">
    <property type="entry name" value="MgtE_transporter"/>
</dbReference>
<keyword evidence="5 9" id="KW-0460">Magnesium</keyword>
<evidence type="ECO:0000256" key="6">
    <source>
        <dbReference type="ARBA" id="ARBA00022989"/>
    </source>
</evidence>
<dbReference type="AlphaFoldDB" id="A0A6S6TBV9"/>
<keyword evidence="3 9" id="KW-0813">Transport</keyword>
<dbReference type="Pfam" id="PF03448">
    <property type="entry name" value="MgtE_N"/>
    <property type="match status" value="1"/>
</dbReference>
<dbReference type="SMART" id="SM00924">
    <property type="entry name" value="MgtE_N"/>
    <property type="match status" value="1"/>
</dbReference>
<sequence length="459" mass="50016">METSVNNNYEHRLSYLYQAIESGSLFRIQRMLNGLKPGEIAHLIEASPPQQRKIVWELVEQENEGAVLVELGDGIRASLMEEMDVEELTEAVQGLSVDDMADFLQTLPQTVIHQTLSSMDRQDRERVQEVLGFDEDTAGGLMDTQTVTVKPDVTVDVVLRYLRRQKDLPSHLDRLFVVNNDNIYQGSISLVTLLTHQPDEAVQDIMDENSTVIHAATPSQQIALIFEDRDLVSAPVVEEETQRLLGRITIDDVVDVIREEAEQSVKSMAGLNEDDELFAPVLTSARRRAVWLGTNLLTAFMAAWVIGQFETTINSAIALAALMGVIPSMGGIAGSQTLTLVVRGIALGQVGKTNTRSLFLKEIMVGLLNGLVWALVVFAVSAFVFKEPSIGIVVAIAMLLNLIAAPIAGVTLPVALKKMGIDPALAGSVLLTTVTDIIGYAAVLGLAALSLPYWKSLFG</sequence>
<dbReference type="Pfam" id="PF01769">
    <property type="entry name" value="MgtE"/>
    <property type="match status" value="1"/>
</dbReference>
<dbReference type="Gene3D" id="1.10.357.20">
    <property type="entry name" value="SLC41 divalent cation transporters, integral membrane domain"/>
    <property type="match status" value="1"/>
</dbReference>
<dbReference type="InterPro" id="IPR006667">
    <property type="entry name" value="SLC41_membr_dom"/>
</dbReference>
<comment type="similarity">
    <text evidence="2 9">Belongs to the SLC41A transporter family.</text>
</comment>
<proteinExistence type="inferred from homology"/>
<evidence type="ECO:0000256" key="8">
    <source>
        <dbReference type="PROSITE-ProRule" id="PRU00703"/>
    </source>
</evidence>
<feature type="transmembrane region" description="Helical" evidence="9">
    <location>
        <begin position="363"/>
        <end position="384"/>
    </location>
</feature>
<dbReference type="PROSITE" id="PS51371">
    <property type="entry name" value="CBS"/>
    <property type="match status" value="2"/>
</dbReference>
<dbReference type="InterPro" id="IPR038076">
    <property type="entry name" value="MgtE_N_sf"/>
</dbReference>
<dbReference type="InterPro" id="IPR036739">
    <property type="entry name" value="SLC41_membr_dom_sf"/>
</dbReference>
<dbReference type="GO" id="GO:0015095">
    <property type="term" value="F:magnesium ion transmembrane transporter activity"/>
    <property type="evidence" value="ECO:0007669"/>
    <property type="project" value="UniProtKB-UniRule"/>
</dbReference>
<evidence type="ECO:0000256" key="5">
    <source>
        <dbReference type="ARBA" id="ARBA00022842"/>
    </source>
</evidence>
<accession>A0A6S6TBV9</accession>
<comment type="function">
    <text evidence="9">Acts as a magnesium transporter.</text>
</comment>
<dbReference type="PANTHER" id="PTHR43773:SF1">
    <property type="entry name" value="MAGNESIUM TRANSPORTER MGTE"/>
    <property type="match status" value="1"/>
</dbReference>
<dbReference type="SUPFAM" id="SSF161093">
    <property type="entry name" value="MgtE membrane domain-like"/>
    <property type="match status" value="1"/>
</dbReference>
<dbReference type="CDD" id="cd04606">
    <property type="entry name" value="CBS_pair_Mg_transporter"/>
    <property type="match status" value="1"/>
</dbReference>
<feature type="domain" description="CBS" evidence="10">
    <location>
        <begin position="206"/>
        <end position="264"/>
    </location>
</feature>
<dbReference type="InterPro" id="IPR006668">
    <property type="entry name" value="Mg_transptr_MgtE_intracell_dom"/>
</dbReference>
<keyword evidence="9" id="KW-1003">Cell membrane</keyword>
<gene>
    <name evidence="11" type="ORF">HELGO_WM15139</name>
</gene>
<evidence type="ECO:0000256" key="4">
    <source>
        <dbReference type="ARBA" id="ARBA00022692"/>
    </source>
</evidence>
<dbReference type="NCBIfam" id="TIGR00400">
    <property type="entry name" value="mgtE"/>
    <property type="match status" value="1"/>
</dbReference>
<keyword evidence="6 9" id="KW-1133">Transmembrane helix</keyword>
<dbReference type="GO" id="GO:0046872">
    <property type="term" value="F:metal ion binding"/>
    <property type="evidence" value="ECO:0007669"/>
    <property type="project" value="UniProtKB-KW"/>
</dbReference>
<dbReference type="SUPFAM" id="SSF158791">
    <property type="entry name" value="MgtE N-terminal domain-like"/>
    <property type="match status" value="1"/>
</dbReference>